<reference evidence="2 3" key="1">
    <citation type="submission" date="2018-06" db="EMBL/GenBank/DDBJ databases">
        <title>Genomic Encyclopedia of Type Strains, Phase IV (KMG-IV): sequencing the most valuable type-strain genomes for metagenomic binning, comparative biology and taxonomic classification.</title>
        <authorList>
            <person name="Goeker M."/>
        </authorList>
    </citation>
    <scope>NUCLEOTIDE SEQUENCE [LARGE SCALE GENOMIC DNA]</scope>
    <source>
        <strain evidence="2 3">DSM 15140</strain>
    </source>
</reference>
<evidence type="ECO:0000313" key="2">
    <source>
        <dbReference type="EMBL" id="RBO90998.1"/>
    </source>
</evidence>
<dbReference type="InterPro" id="IPR029100">
    <property type="entry name" value="Ntox50"/>
</dbReference>
<proteinExistence type="predicted"/>
<evidence type="ECO:0000313" key="3">
    <source>
        <dbReference type="Proteomes" id="UP000252254"/>
    </source>
</evidence>
<gene>
    <name evidence="2" type="ORF">DES48_1241</name>
</gene>
<dbReference type="AlphaFoldDB" id="A0A366DP62"/>
<dbReference type="Pfam" id="PF15542">
    <property type="entry name" value="Ntox50"/>
    <property type="match status" value="1"/>
</dbReference>
<accession>A0A366DP62</accession>
<feature type="domain" description="Bacterial toxin 50" evidence="1">
    <location>
        <begin position="124"/>
        <end position="217"/>
    </location>
</feature>
<dbReference type="RefSeq" id="WP_245911509.1">
    <property type="nucleotide sequence ID" value="NZ_QNRI01000024.1"/>
</dbReference>
<evidence type="ECO:0000259" key="1">
    <source>
        <dbReference type="Pfam" id="PF15542"/>
    </source>
</evidence>
<name>A0A366DP62_9BACI</name>
<protein>
    <submittedName>
        <fullName evidence="2">Putative RNase toxin 50 of polymorphic toxin system</fullName>
    </submittedName>
</protein>
<dbReference type="Proteomes" id="UP000252254">
    <property type="component" value="Unassembled WGS sequence"/>
</dbReference>
<dbReference type="EMBL" id="QNRI01000024">
    <property type="protein sequence ID" value="RBO90998.1"/>
    <property type="molecule type" value="Genomic_DNA"/>
</dbReference>
<sequence length="223" mass="24527">LKNGEIKLEGPEPDVDIGVEQILAAKDGYDYFTGKEISKIQSATIIFGVVSSGFSWRGSRRFSLSKMQVSKIKNNVKTTSNSVNGKINNKATVTKDTGDAVPSYGKNSVPKGPYREVNGFPVKVKPGAQEKHIPNTPNYKQEIANGKNKSIFYGDNKTAQELLDKFAGKGQLLPNGKKERVDFGKPIGKYYDLDISEYLETTRGMIHYGKNGAHIVPSEPLQK</sequence>
<keyword evidence="3" id="KW-1185">Reference proteome</keyword>
<comment type="caution">
    <text evidence="2">The sequence shown here is derived from an EMBL/GenBank/DDBJ whole genome shotgun (WGS) entry which is preliminary data.</text>
</comment>
<feature type="non-terminal residue" evidence="2">
    <location>
        <position position="1"/>
    </location>
</feature>
<organism evidence="2 3">
    <name type="scientific">Paraliobacillus ryukyuensis</name>
    <dbReference type="NCBI Taxonomy" id="200904"/>
    <lineage>
        <taxon>Bacteria</taxon>
        <taxon>Bacillati</taxon>
        <taxon>Bacillota</taxon>
        <taxon>Bacilli</taxon>
        <taxon>Bacillales</taxon>
        <taxon>Bacillaceae</taxon>
        <taxon>Paraliobacillus</taxon>
    </lineage>
</organism>